<organism evidence="7 8">
    <name type="scientific">Lipomyces starkeyi NRRL Y-11557</name>
    <dbReference type="NCBI Taxonomy" id="675824"/>
    <lineage>
        <taxon>Eukaryota</taxon>
        <taxon>Fungi</taxon>
        <taxon>Dikarya</taxon>
        <taxon>Ascomycota</taxon>
        <taxon>Saccharomycotina</taxon>
        <taxon>Lipomycetes</taxon>
        <taxon>Lipomycetales</taxon>
        <taxon>Lipomycetaceae</taxon>
        <taxon>Lipomyces</taxon>
    </lineage>
</organism>
<evidence type="ECO:0000256" key="1">
    <source>
        <dbReference type="ARBA" id="ARBA00004496"/>
    </source>
</evidence>
<dbReference type="InterPro" id="IPR012945">
    <property type="entry name" value="Tubulin-bd_cofactor_C_dom"/>
</dbReference>
<dbReference type="EMBL" id="KV454294">
    <property type="protein sequence ID" value="ODQ72970.1"/>
    <property type="molecule type" value="Genomic_DNA"/>
</dbReference>
<evidence type="ECO:0000256" key="4">
    <source>
        <dbReference type="ARBA" id="ARBA00022990"/>
    </source>
</evidence>
<evidence type="ECO:0000256" key="5">
    <source>
        <dbReference type="ARBA" id="ARBA00026055"/>
    </source>
</evidence>
<dbReference type="GO" id="GO:0007023">
    <property type="term" value="P:post-chaperonin tubulin folding pathway"/>
    <property type="evidence" value="ECO:0007669"/>
    <property type="project" value="InterPro"/>
</dbReference>
<dbReference type="OrthoDB" id="194775at2759"/>
<dbReference type="Pfam" id="PF07986">
    <property type="entry name" value="TBCC"/>
    <property type="match status" value="1"/>
</dbReference>
<comment type="subunit">
    <text evidence="5">Supercomplex made of cofactors A to E. Cofactors A and D function by capturing and stabilizing tubulin in a quasi-native conformation. Cofactor E binds to the cofactor D-tubulin complex; interaction with cofactor C then causes the release of tubulin polypeptides that are committed to the native state.</text>
</comment>
<evidence type="ECO:0000256" key="2">
    <source>
        <dbReference type="ARBA" id="ARBA00008848"/>
    </source>
</evidence>
<dbReference type="InterPro" id="IPR027684">
    <property type="entry name" value="TBCC"/>
</dbReference>
<reference evidence="7 8" key="1">
    <citation type="journal article" date="2016" name="Proc. Natl. Acad. Sci. U.S.A.">
        <title>Comparative genomics of biotechnologically important yeasts.</title>
        <authorList>
            <person name="Riley R."/>
            <person name="Haridas S."/>
            <person name="Wolfe K.H."/>
            <person name="Lopes M.R."/>
            <person name="Hittinger C.T."/>
            <person name="Goeker M."/>
            <person name="Salamov A.A."/>
            <person name="Wisecaver J.H."/>
            <person name="Long T.M."/>
            <person name="Calvey C.H."/>
            <person name="Aerts A.L."/>
            <person name="Barry K.W."/>
            <person name="Choi C."/>
            <person name="Clum A."/>
            <person name="Coughlan A.Y."/>
            <person name="Deshpande S."/>
            <person name="Douglass A.P."/>
            <person name="Hanson S.J."/>
            <person name="Klenk H.-P."/>
            <person name="LaButti K.M."/>
            <person name="Lapidus A."/>
            <person name="Lindquist E.A."/>
            <person name="Lipzen A.M."/>
            <person name="Meier-Kolthoff J.P."/>
            <person name="Ohm R.A."/>
            <person name="Otillar R.P."/>
            <person name="Pangilinan J.L."/>
            <person name="Peng Y."/>
            <person name="Rokas A."/>
            <person name="Rosa C.A."/>
            <person name="Scheuner C."/>
            <person name="Sibirny A.A."/>
            <person name="Slot J.C."/>
            <person name="Stielow J.B."/>
            <person name="Sun H."/>
            <person name="Kurtzman C.P."/>
            <person name="Blackwell M."/>
            <person name="Grigoriev I.V."/>
            <person name="Jeffries T.W."/>
        </authorList>
    </citation>
    <scope>NUCLEOTIDE SEQUENCE [LARGE SCALE GENOMIC DNA]</scope>
    <source>
        <strain evidence="7 8">NRRL Y-11557</strain>
    </source>
</reference>
<dbReference type="AlphaFoldDB" id="A0A1E3Q5U1"/>
<evidence type="ECO:0000313" key="7">
    <source>
        <dbReference type="EMBL" id="ODQ72970.1"/>
    </source>
</evidence>
<evidence type="ECO:0000256" key="3">
    <source>
        <dbReference type="ARBA" id="ARBA00022490"/>
    </source>
</evidence>
<sequence>MSKLHQTQQTFYINFRTAKKELDTLLAADTLPSPATDLIDAIDQKLAALIEEVQNAKVYLAPYDQRAYASQVDQLTKEFHSLKEKAVPKSKFAFSTRNRKLITNSHGAEAGSSQLNPIKSSPFVSDLPGIAVHQLQRVDSKFVTVQPLATATSILMSQISNCIIFVPSSTSFSSVRVADCTKSILVFAGEISGPIHLSRVTTSTIVVRQAHQFRMHESSDSDVLLGETGGRIIEKSEDLIFAKADFDEGNDRITISQFTESIDDFDHPTGPSPNWYTINEDTTTKFTAKHYEQIILLSRATNDQQIQDGMTKIIQTALSRDIVFAGEDELKGEAEH</sequence>
<evidence type="ECO:0000259" key="6">
    <source>
        <dbReference type="PROSITE" id="PS51329"/>
    </source>
</evidence>
<dbReference type="STRING" id="675824.A0A1E3Q5U1"/>
<keyword evidence="3" id="KW-0963">Cytoplasm</keyword>
<dbReference type="InterPro" id="IPR031925">
    <property type="entry name" value="TBCC_N"/>
</dbReference>
<dbReference type="PROSITE" id="PS51329">
    <property type="entry name" value="C_CAP_COFACTOR_C"/>
    <property type="match status" value="1"/>
</dbReference>
<dbReference type="Pfam" id="PF16752">
    <property type="entry name" value="TBCC_N"/>
    <property type="match status" value="1"/>
</dbReference>
<evidence type="ECO:0000313" key="8">
    <source>
        <dbReference type="Proteomes" id="UP000094385"/>
    </source>
</evidence>
<comment type="similarity">
    <text evidence="2">Belongs to the TBCC family.</text>
</comment>
<dbReference type="GO" id="GO:0007021">
    <property type="term" value="P:tubulin complex assembly"/>
    <property type="evidence" value="ECO:0007669"/>
    <property type="project" value="TreeGrafter"/>
</dbReference>
<feature type="domain" description="C-CAP/cofactor C-like" evidence="6">
    <location>
        <begin position="117"/>
        <end position="248"/>
    </location>
</feature>
<dbReference type="GO" id="GO:0015631">
    <property type="term" value="F:tubulin binding"/>
    <property type="evidence" value="ECO:0007669"/>
    <property type="project" value="InterPro"/>
</dbReference>
<comment type="subcellular location">
    <subcellularLocation>
        <location evidence="1">Cytoplasm</location>
    </subcellularLocation>
</comment>
<dbReference type="GO" id="GO:0005737">
    <property type="term" value="C:cytoplasm"/>
    <property type="evidence" value="ECO:0007669"/>
    <property type="project" value="UniProtKB-SubCell"/>
</dbReference>
<keyword evidence="4" id="KW-0007">Acetylation</keyword>
<dbReference type="PANTHER" id="PTHR15139">
    <property type="entry name" value="TUBULIN FOLDING COFACTOR C"/>
    <property type="match status" value="1"/>
</dbReference>
<proteinExistence type="inferred from homology"/>
<name>A0A1E3Q5U1_LIPST</name>
<dbReference type="InterPro" id="IPR016098">
    <property type="entry name" value="CAP/MinC_C"/>
</dbReference>
<keyword evidence="8" id="KW-1185">Reference proteome</keyword>
<dbReference type="InterPro" id="IPR017901">
    <property type="entry name" value="C-CAP_CF_C-like"/>
</dbReference>
<protein>
    <recommendedName>
        <fullName evidence="6">C-CAP/cofactor C-like domain-containing protein</fullName>
    </recommendedName>
</protein>
<dbReference type="Gene3D" id="2.160.20.70">
    <property type="match status" value="1"/>
</dbReference>
<dbReference type="Gene3D" id="1.20.58.1250">
    <property type="entry name" value="Tubulin Binding Cofactor C, N-terminal domain"/>
    <property type="match status" value="1"/>
</dbReference>
<dbReference type="InterPro" id="IPR038397">
    <property type="entry name" value="TBCC_N_sf"/>
</dbReference>
<accession>A0A1E3Q5U1</accession>
<dbReference type="Proteomes" id="UP000094385">
    <property type="component" value="Unassembled WGS sequence"/>
</dbReference>
<dbReference type="PANTHER" id="PTHR15139:SF0">
    <property type="entry name" value="TUBULIN-SPECIFIC CHAPERONE C"/>
    <property type="match status" value="1"/>
</dbReference>
<gene>
    <name evidence="7" type="ORF">LIPSTDRAFT_3324</name>
</gene>